<dbReference type="GeneID" id="19593527"/>
<reference evidence="1 2" key="1">
    <citation type="submission" date="2014-02" db="EMBL/GenBank/DDBJ databases">
        <title>Identification of a novel papillomavirus in a northern fulmar (Fulmarus glacialis) with viral production in cartilage.</title>
        <authorList>
            <person name="Gaynor A.M."/>
            <person name="Fish S."/>
            <person name="Duerr R."/>
            <person name="Dela Cruz F.N.Jr."/>
            <person name="Pesavento P.A."/>
        </authorList>
    </citation>
    <scope>NUCLEOTIDE SEQUENCE [LARGE SCALE GENOMIC DNA]</scope>
    <source>
        <strain evidence="1">1</strain>
    </source>
</reference>
<name>A0A059TAS4_9PAPI</name>
<accession>A0A059TAS4</accession>
<dbReference type="Proteomes" id="UP000161901">
    <property type="component" value="Segment"/>
</dbReference>
<sequence length="50" mass="5465">MYATVEQNAEINLKMKLKALKNGLSGPHLINCGGPVKRVIALRMYAIGTH</sequence>
<proteinExistence type="predicted"/>
<keyword evidence="2" id="KW-1185">Reference proteome</keyword>
<dbReference type="RefSeq" id="YP_009041474.1">
    <property type="nucleotide sequence ID" value="NC_024300.1"/>
</dbReference>
<dbReference type="EMBL" id="KJ452243">
    <property type="protein sequence ID" value="AHV82123.1"/>
    <property type="molecule type" value="Genomic_DNA"/>
</dbReference>
<dbReference type="KEGG" id="vg:19593527"/>
<evidence type="ECO:0000313" key="1">
    <source>
        <dbReference type="EMBL" id="AHV82123.1"/>
    </source>
</evidence>
<protein>
    <submittedName>
        <fullName evidence="1">Uncharacterized protein</fullName>
    </submittedName>
</protein>
<evidence type="ECO:0000313" key="2">
    <source>
        <dbReference type="Proteomes" id="UP000161901"/>
    </source>
</evidence>
<organism evidence="1 2">
    <name type="scientific">Fulmarus glacialis papillomavirus 1</name>
    <dbReference type="NCBI Taxonomy" id="1463817"/>
    <lineage>
        <taxon>Viruses</taxon>
        <taxon>Monodnaviria</taxon>
        <taxon>Shotokuvirae</taxon>
        <taxon>Cossaviricota</taxon>
        <taxon>Papovaviricetes</taxon>
        <taxon>Zurhausenvirales</taxon>
        <taxon>Papillomaviridae</taxon>
        <taxon>Firstpapillomavirinae</taxon>
        <taxon>Treiszetapapillomavirus</taxon>
        <taxon>Treiszetapapillomavirus 1</taxon>
    </lineage>
</organism>